<evidence type="ECO:0000313" key="2">
    <source>
        <dbReference type="EMBL" id="QXH64874.1"/>
    </source>
</evidence>
<organism evidence="2 3">
    <name type="scientific">Pseudomonas asgharzadehiana</name>
    <dbReference type="NCBI Taxonomy" id="2842349"/>
    <lineage>
        <taxon>Bacteria</taxon>
        <taxon>Pseudomonadati</taxon>
        <taxon>Pseudomonadota</taxon>
        <taxon>Gammaproteobacteria</taxon>
        <taxon>Pseudomonadales</taxon>
        <taxon>Pseudomonadaceae</taxon>
        <taxon>Pseudomonas</taxon>
    </lineage>
</organism>
<reference evidence="2" key="1">
    <citation type="journal article" date="2021" name="Microorganisms">
        <title>The Ever-Expanding Pseudomonas Genus: Description of 43 New Species and Partition of the Pseudomonas putida Group.</title>
        <authorList>
            <person name="Girard L."/>
            <person name="Lood C."/>
            <person name="Hofte M."/>
            <person name="Vandamme P."/>
            <person name="Rokni-Zadeh H."/>
            <person name="van Noort V."/>
            <person name="Lavigne R."/>
            <person name="De Mot R."/>
        </authorList>
    </citation>
    <scope>NUCLEOTIDE SEQUENCE</scope>
    <source>
        <strain evidence="2">SWRI132</strain>
    </source>
</reference>
<feature type="compositionally biased region" description="Basic residues" evidence="1">
    <location>
        <begin position="597"/>
        <end position="616"/>
    </location>
</feature>
<protein>
    <submittedName>
        <fullName evidence="2">NERD domain-containing protein</fullName>
    </submittedName>
</protein>
<dbReference type="RefSeq" id="WP_217854987.1">
    <property type="nucleotide sequence ID" value="NZ_CP077079.1"/>
</dbReference>
<keyword evidence="3" id="KW-1185">Reference proteome</keyword>
<sequence length="616" mass="70302">MNSNLHKRLLSEVDKLKKLTAELSLQELTSFVTTQQRNFNHGRRGQNLGSPLKQGMYLLALASSQPEPIVPKPLDEGRHVQLIRRLESIFQNYGLAYFPTEQEYAVGLSDEWHRQREIAMPAFMHYFMAGFKASSEQIKEWINTCFAGFEKETVEAFGMSHIDLLRVASFIESVIEANANPVVDAVQAIEALRQQFLREVSEGTNLQEAVARVRNQPELRARIEAFERGSIMLFEVKRQQLLDEFGVETTNCLMQHFVTVRGAAAAITYITESNPIIDRPLLTADGERIFYLVNNAFYQGIIEKLESHLTQGPSAARYFKERDRRLEQMARKHLQKIFPDTAQFYESAFDRPDSHGEHDLVIVHGANVYIVEAKASPPKEPLRDPLKAALRIRDHFRGRNGIQKAYDQANALRARLLNSASSPLYDKKGNLLTELHREQIENIYCICVTRDDFGPVATNLALMLEKDPDVPYPWVVCVTDLEYLVDAIVHLGQSVETLDTYLAQRPLLHGKVMGTDELEYFGAFLRHGGLHDYIAAQADFIPMDITESDILDDIHKCIQNGEPYELNVEPANLVPLDRRKVLGFNQTARRQSNAMKKEKKARQKRGRAARKQNRTR</sequence>
<gene>
    <name evidence="2" type="ORF">KSS96_14655</name>
</gene>
<dbReference type="Proteomes" id="UP000886848">
    <property type="component" value="Chromosome"/>
</dbReference>
<dbReference type="EMBL" id="CP077079">
    <property type="protein sequence ID" value="QXH64874.1"/>
    <property type="molecule type" value="Genomic_DNA"/>
</dbReference>
<feature type="region of interest" description="Disordered" evidence="1">
    <location>
        <begin position="588"/>
        <end position="616"/>
    </location>
</feature>
<evidence type="ECO:0000256" key="1">
    <source>
        <dbReference type="SAM" id="MobiDB-lite"/>
    </source>
</evidence>
<accession>A0ABX8NTI4</accession>
<proteinExistence type="predicted"/>
<evidence type="ECO:0000313" key="3">
    <source>
        <dbReference type="Proteomes" id="UP000886848"/>
    </source>
</evidence>
<name>A0ABX8NTI4_9PSED</name>